<protein>
    <recommendedName>
        <fullName evidence="2">SMP-30/Gluconolactonase/LRE-like region domain-containing protein</fullName>
    </recommendedName>
</protein>
<dbReference type="Pfam" id="PF08450">
    <property type="entry name" value="SGL"/>
    <property type="match status" value="1"/>
</dbReference>
<dbReference type="InterPro" id="IPR011042">
    <property type="entry name" value="6-blade_b-propeller_TolB-like"/>
</dbReference>
<dbReference type="Proteomes" id="UP000663828">
    <property type="component" value="Unassembled WGS sequence"/>
</dbReference>
<organism evidence="4 5">
    <name type="scientific">Adineta ricciae</name>
    <name type="common">Rotifer</name>
    <dbReference type="NCBI Taxonomy" id="249248"/>
    <lineage>
        <taxon>Eukaryota</taxon>
        <taxon>Metazoa</taxon>
        <taxon>Spiralia</taxon>
        <taxon>Gnathifera</taxon>
        <taxon>Rotifera</taxon>
        <taxon>Eurotatoria</taxon>
        <taxon>Bdelloidea</taxon>
        <taxon>Adinetida</taxon>
        <taxon>Adinetidae</taxon>
        <taxon>Adineta</taxon>
    </lineage>
</organism>
<evidence type="ECO:0000259" key="2">
    <source>
        <dbReference type="Pfam" id="PF08450"/>
    </source>
</evidence>
<feature type="chain" id="PRO_5035599905" description="SMP-30/Gluconolactonase/LRE-like region domain-containing protein" evidence="1">
    <location>
        <begin position="18"/>
        <end position="384"/>
    </location>
</feature>
<dbReference type="PANTHER" id="PTHR47064">
    <property type="entry name" value="PUTATIVE (AFU_ORTHOLOGUE AFUA_1G08990)-RELATED"/>
    <property type="match status" value="1"/>
</dbReference>
<dbReference type="Gene3D" id="2.120.10.30">
    <property type="entry name" value="TolB, C-terminal domain"/>
    <property type="match status" value="1"/>
</dbReference>
<feature type="domain" description="SMP-30/Gluconolactonase/LRE-like region" evidence="2">
    <location>
        <begin position="108"/>
        <end position="345"/>
    </location>
</feature>
<evidence type="ECO:0000313" key="3">
    <source>
        <dbReference type="EMBL" id="CAF0914139.1"/>
    </source>
</evidence>
<dbReference type="PANTHER" id="PTHR47064:SF2">
    <property type="entry name" value="SMP-30_GLUCONOLACTONASE_LRE-LIKE REGION DOMAIN-CONTAINING PROTEIN-RELATED"/>
    <property type="match status" value="1"/>
</dbReference>
<reference evidence="4" key="1">
    <citation type="submission" date="2021-02" db="EMBL/GenBank/DDBJ databases">
        <authorList>
            <person name="Nowell W R."/>
        </authorList>
    </citation>
    <scope>NUCLEOTIDE SEQUENCE</scope>
</reference>
<accession>A0A814CYU5</accession>
<comment type="caution">
    <text evidence="4">The sequence shown here is derived from an EMBL/GenBank/DDBJ whole genome shotgun (WGS) entry which is preliminary data.</text>
</comment>
<dbReference type="OrthoDB" id="423498at2759"/>
<dbReference type="Proteomes" id="UP000663852">
    <property type="component" value="Unassembled WGS sequence"/>
</dbReference>
<dbReference type="AlphaFoldDB" id="A0A814CYU5"/>
<gene>
    <name evidence="3" type="ORF">EDS130_LOCUS10429</name>
    <name evidence="4" type="ORF">XAT740_LOCUS10419</name>
</gene>
<keyword evidence="5" id="KW-1185">Reference proteome</keyword>
<evidence type="ECO:0000313" key="5">
    <source>
        <dbReference type="Proteomes" id="UP000663828"/>
    </source>
</evidence>
<proteinExistence type="predicted"/>
<feature type="signal peptide" evidence="1">
    <location>
        <begin position="1"/>
        <end position="17"/>
    </location>
</feature>
<dbReference type="SUPFAM" id="SSF63829">
    <property type="entry name" value="Calcium-dependent phosphotriesterase"/>
    <property type="match status" value="1"/>
</dbReference>
<dbReference type="InterPro" id="IPR052988">
    <property type="entry name" value="Oryzine_lactonohydrolase"/>
</dbReference>
<evidence type="ECO:0000313" key="4">
    <source>
        <dbReference type="EMBL" id="CAF0946521.1"/>
    </source>
</evidence>
<sequence>MFLQLIVITFVLTNANALNKIVTFPFSITSRLDSASFYRYKNQSFCFTTFTDTANSKNDSSDQNELAIAQDASFLSYSAEFLSIIGSNPDLKLIQEQPASAETQFAHEGGAYIPETNEVWFTANQLPKQNTNIYSINLKTNQITQLNIQPPIITPNGVNYFKGYVYVCSQGNTTTPAAIYAVNPTTHSSRIVVNSWFGYRLNSPNDVTFTTKVLGKKFMWFTDPQIAFMQKFSGVPQYRSTVFRYDMMTSELRPVITDIIIPNGIAFNQEENVLYVTDTSPDTDTAIVYAYDVNKDGLPINRRVFSVSSIGLPDGIRVDRNDRVWIAEGDGINVRDRTGALLGVILSHGLSLAGVISNFALTKNTVVILAQETVWRLDLPVDVL</sequence>
<name>A0A814CYU5_ADIRI</name>
<keyword evidence="1" id="KW-0732">Signal</keyword>
<dbReference type="EMBL" id="CAJNOR010000554">
    <property type="protein sequence ID" value="CAF0946521.1"/>
    <property type="molecule type" value="Genomic_DNA"/>
</dbReference>
<dbReference type="EMBL" id="CAJNOJ010000036">
    <property type="protein sequence ID" value="CAF0914139.1"/>
    <property type="molecule type" value="Genomic_DNA"/>
</dbReference>
<dbReference type="InterPro" id="IPR013658">
    <property type="entry name" value="SGL"/>
</dbReference>
<evidence type="ECO:0000256" key="1">
    <source>
        <dbReference type="SAM" id="SignalP"/>
    </source>
</evidence>